<dbReference type="Proteomes" id="UP001219355">
    <property type="component" value="Chromosome 5"/>
</dbReference>
<sequence>MTVIEAPTVPLTKSGLVGKMEDRKRPASHDPSDSTPPLKRHAATMNGGGKSHPDSDMPWKDDLEKDAIWRQMQEYKREKTTLEARLKELNKAATYHDEHLRVIDAWLKQLIDEVRILAGSLDEEPEEKSAPQSALLFTDHESFERHLKERADSIKSTISLLCARSPRVPQDVAELQSQLNKKLAEEKVTITELERALADKQQLEERLEAASLRYMVAEKKIDRAKSLTVARLEKQYILGAQKPPGDSSSVRREESSGTNGSIDSGERLFELETSYNKTLAISETQKEQLEKLEAENSKLLTQITDLNVKLSKLSDDDYAQTDLFKQLKSQHEDVIKRINHLEATNVQLREEAKKLQAERTAYQVQIENEAQVSIGEKEAYLSKVESDLARIRNARDELLADQQMRKAAQEQERSSLAQMKELLEAREARITSLELEMERLRLQIDGIKDVRPTTAELSMDELRMKYETLEKQYELLNTELSSMQAAFKRTSKLASQKITEFVALEDKVQRLIAEKSKADQKYFAAMKSKEARDLELRTLRVQNMKSSDIISQLKESESTTRNLVSNVEKQLSETKEALNSALAQHRTSQQQVTEANLAVQGLRLQVAELKALLANRDASLASANSNCRKAESAAEGLKSTLADTKKSLESWKAKGLGNSSSEYEMLRTLALCTVCRRTWKNTAIKTCGHVFCKECVEERLTSRSRKCPNCNKSFGNNDYMHITL</sequence>
<evidence type="ECO:0000256" key="1">
    <source>
        <dbReference type="ARBA" id="ARBA00000900"/>
    </source>
</evidence>
<evidence type="ECO:0000256" key="5">
    <source>
        <dbReference type="ARBA" id="ARBA00022679"/>
    </source>
</evidence>
<dbReference type="GO" id="GO:0005634">
    <property type="term" value="C:nucleus"/>
    <property type="evidence" value="ECO:0007669"/>
    <property type="project" value="UniProtKB-SubCell"/>
</dbReference>
<evidence type="ECO:0000256" key="6">
    <source>
        <dbReference type="ARBA" id="ARBA00022723"/>
    </source>
</evidence>
<dbReference type="Gene3D" id="3.30.40.10">
    <property type="entry name" value="Zinc/RING finger domain, C3HC4 (zinc finger)"/>
    <property type="match status" value="1"/>
</dbReference>
<keyword evidence="6 15" id="KW-0479">Metal-binding</keyword>
<keyword evidence="11 15" id="KW-0175">Coiled coil</keyword>
<dbReference type="Pfam" id="PF13923">
    <property type="entry name" value="zf-C3HC4_2"/>
    <property type="match status" value="1"/>
</dbReference>
<feature type="compositionally biased region" description="Basic and acidic residues" evidence="17">
    <location>
        <begin position="19"/>
        <end position="32"/>
    </location>
</feature>
<evidence type="ECO:0000256" key="16">
    <source>
        <dbReference type="SAM" id="Coils"/>
    </source>
</evidence>
<dbReference type="SUPFAM" id="SSF57850">
    <property type="entry name" value="RING/U-box"/>
    <property type="match status" value="1"/>
</dbReference>
<evidence type="ECO:0000256" key="9">
    <source>
        <dbReference type="ARBA" id="ARBA00022833"/>
    </source>
</evidence>
<keyword evidence="20" id="KW-1185">Reference proteome</keyword>
<evidence type="ECO:0000256" key="3">
    <source>
        <dbReference type="ARBA" id="ARBA00004906"/>
    </source>
</evidence>
<comment type="catalytic activity">
    <reaction evidence="1 15">
        <text>S-ubiquitinyl-[E2 ubiquitin-conjugating enzyme]-L-cysteine + [acceptor protein]-L-lysine = [E2 ubiquitin-conjugating enzyme]-L-cysteine + N(6)-ubiquitinyl-[acceptor protein]-L-lysine.</text>
        <dbReference type="EC" id="2.3.2.27"/>
    </reaction>
</comment>
<keyword evidence="7 14" id="KW-0863">Zinc-finger</keyword>
<proteinExistence type="inferred from homology"/>
<keyword evidence="9 15" id="KW-0862">Zinc</keyword>
<evidence type="ECO:0000256" key="14">
    <source>
        <dbReference type="PROSITE-ProRule" id="PRU00175"/>
    </source>
</evidence>
<name>A0AAF0DNP5_9EURO</name>
<evidence type="ECO:0000313" key="20">
    <source>
        <dbReference type="Proteomes" id="UP001219355"/>
    </source>
</evidence>
<dbReference type="GO" id="GO:0061630">
    <property type="term" value="F:ubiquitin protein ligase activity"/>
    <property type="evidence" value="ECO:0007669"/>
    <property type="project" value="UniProtKB-EC"/>
</dbReference>
<organism evidence="19 20">
    <name type="scientific">Emydomyces testavorans</name>
    <dbReference type="NCBI Taxonomy" id="2070801"/>
    <lineage>
        <taxon>Eukaryota</taxon>
        <taxon>Fungi</taxon>
        <taxon>Dikarya</taxon>
        <taxon>Ascomycota</taxon>
        <taxon>Pezizomycotina</taxon>
        <taxon>Eurotiomycetes</taxon>
        <taxon>Eurotiomycetidae</taxon>
        <taxon>Onygenales</taxon>
        <taxon>Nannizziopsiaceae</taxon>
        <taxon>Emydomyces</taxon>
    </lineage>
</organism>
<evidence type="ECO:0000256" key="10">
    <source>
        <dbReference type="ARBA" id="ARBA00022853"/>
    </source>
</evidence>
<feature type="region of interest" description="Disordered" evidence="17">
    <location>
        <begin position="1"/>
        <end position="60"/>
    </location>
</feature>
<protein>
    <recommendedName>
        <fullName evidence="15">E3 ubiquitin protein ligase</fullName>
        <ecNumber evidence="15">2.3.2.27</ecNumber>
    </recommendedName>
</protein>
<accession>A0AAF0DNP5</accession>
<dbReference type="SMART" id="SM00184">
    <property type="entry name" value="RING"/>
    <property type="match status" value="1"/>
</dbReference>
<evidence type="ECO:0000259" key="18">
    <source>
        <dbReference type="PROSITE" id="PS50089"/>
    </source>
</evidence>
<dbReference type="InterPro" id="IPR013956">
    <property type="entry name" value="E3_ubiquit_lig_Bre1"/>
</dbReference>
<feature type="coiled-coil region" evidence="16">
    <location>
        <begin position="275"/>
        <end position="521"/>
    </location>
</feature>
<comment type="function">
    <text evidence="13">E3 ubiquitin-protein ligase that mediates monoubiquitination of histone H2B to form H2BK123ub1. H2BK123ub1 gives a specific tag for epigenetic transcriptional activation and is also a prerequisite for H3K4me and H3K79me formation.</text>
</comment>
<dbReference type="InterPro" id="IPR001841">
    <property type="entry name" value="Znf_RING"/>
</dbReference>
<evidence type="ECO:0000256" key="13">
    <source>
        <dbReference type="ARBA" id="ARBA00059679"/>
    </source>
</evidence>
<evidence type="ECO:0000256" key="8">
    <source>
        <dbReference type="ARBA" id="ARBA00022786"/>
    </source>
</evidence>
<keyword evidence="5 15" id="KW-0808">Transferase</keyword>
<dbReference type="EMBL" id="CP120631">
    <property type="protein sequence ID" value="WEW61937.1"/>
    <property type="molecule type" value="Genomic_DNA"/>
</dbReference>
<reference evidence="19" key="1">
    <citation type="submission" date="2023-03" db="EMBL/GenBank/DDBJ databases">
        <title>Emydomyces testavorans Genome Sequence.</title>
        <authorList>
            <person name="Hoyer L."/>
        </authorList>
    </citation>
    <scope>NUCLEOTIDE SEQUENCE</scope>
    <source>
        <strain evidence="19">16-2883</strain>
    </source>
</reference>
<dbReference type="AlphaFoldDB" id="A0AAF0DNP5"/>
<comment type="pathway">
    <text evidence="3 15">Protein modification; protein ubiquitination.</text>
</comment>
<dbReference type="PROSITE" id="PS50089">
    <property type="entry name" value="ZF_RING_2"/>
    <property type="match status" value="1"/>
</dbReference>
<feature type="domain" description="RING-type" evidence="18">
    <location>
        <begin position="672"/>
        <end position="711"/>
    </location>
</feature>
<dbReference type="InterPro" id="IPR058643">
    <property type="entry name" value="BRE1-like_CC"/>
</dbReference>
<dbReference type="GO" id="GO:0006325">
    <property type="term" value="P:chromatin organization"/>
    <property type="evidence" value="ECO:0007669"/>
    <property type="project" value="UniProtKB-KW"/>
</dbReference>
<feature type="coiled-coil region" evidence="16">
    <location>
        <begin position="620"/>
        <end position="654"/>
    </location>
</feature>
<dbReference type="PROSITE" id="PS00518">
    <property type="entry name" value="ZF_RING_1"/>
    <property type="match status" value="1"/>
</dbReference>
<evidence type="ECO:0000256" key="7">
    <source>
        <dbReference type="ARBA" id="ARBA00022771"/>
    </source>
</evidence>
<feature type="coiled-coil region" evidence="16">
    <location>
        <begin position="176"/>
        <end position="227"/>
    </location>
</feature>
<dbReference type="EC" id="2.3.2.27" evidence="15"/>
<dbReference type="Pfam" id="PF08647">
    <property type="entry name" value="BRE1"/>
    <property type="match status" value="1"/>
</dbReference>
<gene>
    <name evidence="19" type="primary">BRE1</name>
    <name evidence="19" type="ORF">PRK78_007437</name>
</gene>
<dbReference type="GO" id="GO:0016567">
    <property type="term" value="P:protein ubiquitination"/>
    <property type="evidence" value="ECO:0007669"/>
    <property type="project" value="UniProtKB-UniRule"/>
</dbReference>
<keyword evidence="8 15" id="KW-0833">Ubl conjugation pathway</keyword>
<evidence type="ECO:0000256" key="15">
    <source>
        <dbReference type="RuleBase" id="RU365038"/>
    </source>
</evidence>
<keyword evidence="12 15" id="KW-0539">Nucleus</keyword>
<evidence type="ECO:0000256" key="17">
    <source>
        <dbReference type="SAM" id="MobiDB-lite"/>
    </source>
</evidence>
<dbReference type="InterPro" id="IPR017907">
    <property type="entry name" value="Znf_RING_CS"/>
</dbReference>
<keyword evidence="19" id="KW-0012">Acyltransferase</keyword>
<dbReference type="GO" id="GO:0033503">
    <property type="term" value="C:HULC complex"/>
    <property type="evidence" value="ECO:0007669"/>
    <property type="project" value="TreeGrafter"/>
</dbReference>
<dbReference type="GO" id="GO:0008270">
    <property type="term" value="F:zinc ion binding"/>
    <property type="evidence" value="ECO:0007669"/>
    <property type="project" value="UniProtKB-KW"/>
</dbReference>
<evidence type="ECO:0000256" key="4">
    <source>
        <dbReference type="ARBA" id="ARBA00005555"/>
    </source>
</evidence>
<evidence type="ECO:0000256" key="12">
    <source>
        <dbReference type="ARBA" id="ARBA00023242"/>
    </source>
</evidence>
<dbReference type="Pfam" id="PF26095">
    <property type="entry name" value="CC_Bre1"/>
    <property type="match status" value="1"/>
</dbReference>
<dbReference type="PANTHER" id="PTHR23163">
    <property type="entry name" value="RING FINGER PROTEIN-RELATED"/>
    <property type="match status" value="1"/>
</dbReference>
<feature type="region of interest" description="Disordered" evidence="17">
    <location>
        <begin position="240"/>
        <end position="266"/>
    </location>
</feature>
<evidence type="ECO:0000256" key="11">
    <source>
        <dbReference type="ARBA" id="ARBA00023054"/>
    </source>
</evidence>
<keyword evidence="10 15" id="KW-0156">Chromatin regulator</keyword>
<dbReference type="PANTHER" id="PTHR23163:SF0">
    <property type="entry name" value="E3 UBIQUITIN-PROTEIN LIGASE BRE1"/>
    <property type="match status" value="1"/>
</dbReference>
<dbReference type="InterPro" id="IPR013083">
    <property type="entry name" value="Znf_RING/FYVE/PHD"/>
</dbReference>
<feature type="compositionally biased region" description="Basic and acidic residues" evidence="17">
    <location>
        <begin position="51"/>
        <end position="60"/>
    </location>
</feature>
<evidence type="ECO:0000256" key="2">
    <source>
        <dbReference type="ARBA" id="ARBA00004123"/>
    </source>
</evidence>
<evidence type="ECO:0000313" key="19">
    <source>
        <dbReference type="EMBL" id="WEW61937.1"/>
    </source>
</evidence>
<comment type="similarity">
    <text evidence="4 15">Belongs to the BRE1 family.</text>
</comment>
<comment type="subcellular location">
    <subcellularLocation>
        <location evidence="2 15">Nucleus</location>
    </subcellularLocation>
</comment>
<dbReference type="CDD" id="cd16499">
    <property type="entry name" value="RING-HC_Bre1-like"/>
    <property type="match status" value="1"/>
</dbReference>